<accession>A0A845BDZ5</accession>
<dbReference type="Pfam" id="PF14316">
    <property type="entry name" value="DUF4381"/>
    <property type="match status" value="1"/>
</dbReference>
<sequence>MNPDAMPSRAAMHGLIEPPPVAFWPATPAWLVLLLLVLALLGWLALRAWRAWRRDAYRRDALRALAGAGPAEIAALLKRTALAAWPRERVAALSGADWAAFLRRSAPRAALGAAMAERLAGLAYAPAAPPEVRAAAAQWIRRHDPRA</sequence>
<organism evidence="2 3">
    <name type="scientific">Teichococcus coralli</name>
    <dbReference type="NCBI Taxonomy" id="2545983"/>
    <lineage>
        <taxon>Bacteria</taxon>
        <taxon>Pseudomonadati</taxon>
        <taxon>Pseudomonadota</taxon>
        <taxon>Alphaproteobacteria</taxon>
        <taxon>Acetobacterales</taxon>
        <taxon>Roseomonadaceae</taxon>
        <taxon>Roseomonas</taxon>
    </lineage>
</organism>
<keyword evidence="3" id="KW-1185">Reference proteome</keyword>
<proteinExistence type="predicted"/>
<protein>
    <submittedName>
        <fullName evidence="2">DUF4381 domain-containing protein</fullName>
    </submittedName>
</protein>
<dbReference type="AlphaFoldDB" id="A0A845BDZ5"/>
<keyword evidence="1" id="KW-1133">Transmembrane helix</keyword>
<dbReference type="Proteomes" id="UP000460715">
    <property type="component" value="Unassembled WGS sequence"/>
</dbReference>
<evidence type="ECO:0000256" key="1">
    <source>
        <dbReference type="SAM" id="Phobius"/>
    </source>
</evidence>
<reference evidence="2 3" key="1">
    <citation type="submission" date="2019-03" db="EMBL/GenBank/DDBJ databases">
        <title>Roseomonas sp. a novel Roseomonas species isolated from Sea whip Gorgonian.</title>
        <authorList>
            <person name="Li F."/>
            <person name="Pan X."/>
            <person name="Huang S."/>
            <person name="Li Z."/>
            <person name="Meng B."/>
        </authorList>
    </citation>
    <scope>NUCLEOTIDE SEQUENCE [LARGE SCALE GENOMIC DNA]</scope>
    <source>
        <strain evidence="2 3">M0104</strain>
    </source>
</reference>
<dbReference type="EMBL" id="SNVJ01000006">
    <property type="protein sequence ID" value="MXP63567.1"/>
    <property type="molecule type" value="Genomic_DNA"/>
</dbReference>
<gene>
    <name evidence="2" type="ORF">E0493_09415</name>
</gene>
<evidence type="ECO:0000313" key="3">
    <source>
        <dbReference type="Proteomes" id="UP000460715"/>
    </source>
</evidence>
<comment type="caution">
    <text evidence="2">The sequence shown here is derived from an EMBL/GenBank/DDBJ whole genome shotgun (WGS) entry which is preliminary data.</text>
</comment>
<dbReference type="RefSeq" id="WP_160936685.1">
    <property type="nucleotide sequence ID" value="NZ_SNVJ01000006.1"/>
</dbReference>
<name>A0A845BDZ5_9PROT</name>
<feature type="transmembrane region" description="Helical" evidence="1">
    <location>
        <begin position="29"/>
        <end position="49"/>
    </location>
</feature>
<keyword evidence="1" id="KW-0812">Transmembrane</keyword>
<evidence type="ECO:0000313" key="2">
    <source>
        <dbReference type="EMBL" id="MXP63567.1"/>
    </source>
</evidence>
<keyword evidence="1" id="KW-0472">Membrane</keyword>
<dbReference type="InterPro" id="IPR025489">
    <property type="entry name" value="DUF4381"/>
</dbReference>